<sequence length="288" mass="31353">MKKYQEILFSITAVVMTLATALSAAAAQIDQLAPVKIMGTVVEKTEDTLTVSQQLSGSYPGEYILHISEETKILDSSSGMPVSAENINQGAAICAYGGGAVTASIPPQTTGLMILTNIPEAGASPSYIRTESYVRKNGGYELTASDGSVYQVSDQCQVFPYLTRNMLYPSSIYEGSWCLIWADNSGNAQKIMMFPPYGSEQEGKQAGWSLESGTAGTSDAVWTYDREDGTKAEGWIQDKGKWYYLDPETKIMKVGFLQLDGKTYYLQQDGSMLTTSKTFTPDESGVLW</sequence>
<evidence type="ECO:0000256" key="1">
    <source>
        <dbReference type="ARBA" id="ARBA00022737"/>
    </source>
</evidence>
<accession>A0A9D2TG57</accession>
<feature type="chain" id="PRO_5038920284" description="Cell wall-binding protein" evidence="3">
    <location>
        <begin position="27"/>
        <end position="288"/>
    </location>
</feature>
<feature type="repeat" description="Cell wall-binding" evidence="2">
    <location>
        <begin position="232"/>
        <end position="251"/>
    </location>
</feature>
<evidence type="ECO:0000313" key="4">
    <source>
        <dbReference type="EMBL" id="HJC67841.1"/>
    </source>
</evidence>
<dbReference type="SUPFAM" id="SSF69360">
    <property type="entry name" value="Cell wall binding repeat"/>
    <property type="match status" value="1"/>
</dbReference>
<dbReference type="EMBL" id="DWWB01000085">
    <property type="protein sequence ID" value="HJC67841.1"/>
    <property type="molecule type" value="Genomic_DNA"/>
</dbReference>
<evidence type="ECO:0008006" key="6">
    <source>
        <dbReference type="Google" id="ProtNLM"/>
    </source>
</evidence>
<dbReference type="InterPro" id="IPR018337">
    <property type="entry name" value="Cell_wall/Cho-bd_repeat"/>
</dbReference>
<evidence type="ECO:0000256" key="3">
    <source>
        <dbReference type="SAM" id="SignalP"/>
    </source>
</evidence>
<gene>
    <name evidence="4" type="ORF">H9931_14205</name>
</gene>
<comment type="caution">
    <text evidence="4">The sequence shown here is derived from an EMBL/GenBank/DDBJ whole genome shotgun (WGS) entry which is preliminary data.</text>
</comment>
<evidence type="ECO:0000256" key="2">
    <source>
        <dbReference type="PROSITE-ProRule" id="PRU00591"/>
    </source>
</evidence>
<reference evidence="4" key="1">
    <citation type="journal article" date="2021" name="PeerJ">
        <title>Extensive microbial diversity within the chicken gut microbiome revealed by metagenomics and culture.</title>
        <authorList>
            <person name="Gilroy R."/>
            <person name="Ravi A."/>
            <person name="Getino M."/>
            <person name="Pursley I."/>
            <person name="Horton D.L."/>
            <person name="Alikhan N.F."/>
            <person name="Baker D."/>
            <person name="Gharbi K."/>
            <person name="Hall N."/>
            <person name="Watson M."/>
            <person name="Adriaenssens E.M."/>
            <person name="Foster-Nyarko E."/>
            <person name="Jarju S."/>
            <person name="Secka A."/>
            <person name="Antonio M."/>
            <person name="Oren A."/>
            <person name="Chaudhuri R.R."/>
            <person name="La Ragione R."/>
            <person name="Hildebrand F."/>
            <person name="Pallen M.J."/>
        </authorList>
    </citation>
    <scope>NUCLEOTIDE SEQUENCE</scope>
    <source>
        <strain evidence="4">CHK198-12963</strain>
    </source>
</reference>
<dbReference type="Gene3D" id="2.10.270.10">
    <property type="entry name" value="Cholin Binding"/>
    <property type="match status" value="1"/>
</dbReference>
<name>A0A9D2TG57_9FIRM</name>
<keyword evidence="1" id="KW-0677">Repeat</keyword>
<dbReference type="Pfam" id="PF01473">
    <property type="entry name" value="Choline_bind_1"/>
    <property type="match status" value="2"/>
</dbReference>
<protein>
    <recommendedName>
        <fullName evidence="6">Cell wall-binding protein</fullName>
    </recommendedName>
</protein>
<organism evidence="4 5">
    <name type="scientific">Candidatus Enterocloster excrementigallinarum</name>
    <dbReference type="NCBI Taxonomy" id="2838558"/>
    <lineage>
        <taxon>Bacteria</taxon>
        <taxon>Bacillati</taxon>
        <taxon>Bacillota</taxon>
        <taxon>Clostridia</taxon>
        <taxon>Lachnospirales</taxon>
        <taxon>Lachnospiraceae</taxon>
        <taxon>Enterocloster</taxon>
    </lineage>
</organism>
<reference evidence="4" key="2">
    <citation type="submission" date="2021-04" db="EMBL/GenBank/DDBJ databases">
        <authorList>
            <person name="Gilroy R."/>
        </authorList>
    </citation>
    <scope>NUCLEOTIDE SEQUENCE</scope>
    <source>
        <strain evidence="4">CHK198-12963</strain>
    </source>
</reference>
<feature type="repeat" description="Cell wall-binding" evidence="2">
    <location>
        <begin position="253"/>
        <end position="272"/>
    </location>
</feature>
<dbReference type="Proteomes" id="UP000823863">
    <property type="component" value="Unassembled WGS sequence"/>
</dbReference>
<feature type="signal peptide" evidence="3">
    <location>
        <begin position="1"/>
        <end position="26"/>
    </location>
</feature>
<dbReference type="AlphaFoldDB" id="A0A9D2TG57"/>
<evidence type="ECO:0000313" key="5">
    <source>
        <dbReference type="Proteomes" id="UP000823863"/>
    </source>
</evidence>
<dbReference type="PROSITE" id="PS51170">
    <property type="entry name" value="CW"/>
    <property type="match status" value="2"/>
</dbReference>
<keyword evidence="3" id="KW-0732">Signal</keyword>
<proteinExistence type="predicted"/>